<keyword evidence="1" id="KW-0413">Isomerase</keyword>
<evidence type="ECO:0000313" key="1">
    <source>
        <dbReference type="EMBL" id="SFQ45113.1"/>
    </source>
</evidence>
<sequence>MVPDLPALTPPAQTGIGVIAPFDFALDRELWRWVPDHVSLHLTRLPYLPDPVTVRLAAALGHPHGVRRATRDLLVPRPSVVAYACTSGSFAGGAAGEAALVRGMREAGAPAAVTTSGALVRACAELGVRRLAVVTPYVAEVAALLHAFLAEHGVTTRASVDLGRLGGIWRTTYADVLDAVASLDLRAADALFVSCTNVPTFDLVGPLRRRLRIPVLTANQVTMHAAVRLASPADRLQDLPAAEIGA</sequence>
<dbReference type="OrthoDB" id="4537983at2"/>
<gene>
    <name evidence="1" type="ORF">SAMN05421810_107254</name>
</gene>
<dbReference type="Proteomes" id="UP000198727">
    <property type="component" value="Unassembled WGS sequence"/>
</dbReference>
<dbReference type="PIRSF" id="PIRSF015736">
    <property type="entry name" value="MI"/>
    <property type="match status" value="1"/>
</dbReference>
<dbReference type="PANTHER" id="PTHR40267:SF1">
    <property type="entry name" value="BLR3294 PROTEIN"/>
    <property type="match status" value="1"/>
</dbReference>
<dbReference type="GO" id="GO:0016853">
    <property type="term" value="F:isomerase activity"/>
    <property type="evidence" value="ECO:0007669"/>
    <property type="project" value="UniProtKB-KW"/>
</dbReference>
<proteinExistence type="predicted"/>
<keyword evidence="2" id="KW-1185">Reference proteome</keyword>
<dbReference type="Gene3D" id="3.40.50.12500">
    <property type="match status" value="1"/>
</dbReference>
<dbReference type="AlphaFoldDB" id="A0A1I5YLP4"/>
<accession>A0A1I5YLP4</accession>
<dbReference type="RefSeq" id="WP_092532830.1">
    <property type="nucleotide sequence ID" value="NZ_FOWW01000007.1"/>
</dbReference>
<dbReference type="PANTHER" id="PTHR40267">
    <property type="entry name" value="BLR3294 PROTEIN"/>
    <property type="match status" value="1"/>
</dbReference>
<evidence type="ECO:0000313" key="2">
    <source>
        <dbReference type="Proteomes" id="UP000198727"/>
    </source>
</evidence>
<dbReference type="EMBL" id="FOWW01000007">
    <property type="protein sequence ID" value="SFQ45113.1"/>
    <property type="molecule type" value="Genomic_DNA"/>
</dbReference>
<protein>
    <submittedName>
        <fullName evidence="1">Maleate isomerase</fullName>
    </submittedName>
</protein>
<dbReference type="InterPro" id="IPR053714">
    <property type="entry name" value="Iso_Racemase_Enz_sf"/>
</dbReference>
<dbReference type="InterPro" id="IPR026286">
    <property type="entry name" value="MaiA/AMDase"/>
</dbReference>
<reference evidence="2" key="1">
    <citation type="submission" date="2016-10" db="EMBL/GenBank/DDBJ databases">
        <authorList>
            <person name="Varghese N."/>
            <person name="Submissions S."/>
        </authorList>
    </citation>
    <scope>NUCLEOTIDE SEQUENCE [LARGE SCALE GENOMIC DNA]</scope>
    <source>
        <strain evidence="2">CGMCC 4.5579</strain>
    </source>
</reference>
<organism evidence="1 2">
    <name type="scientific">Amycolatopsis arida</name>
    <dbReference type="NCBI Taxonomy" id="587909"/>
    <lineage>
        <taxon>Bacteria</taxon>
        <taxon>Bacillati</taxon>
        <taxon>Actinomycetota</taxon>
        <taxon>Actinomycetes</taxon>
        <taxon>Pseudonocardiales</taxon>
        <taxon>Pseudonocardiaceae</taxon>
        <taxon>Amycolatopsis</taxon>
    </lineage>
</organism>
<dbReference type="STRING" id="587909.SAMN05421810_107254"/>
<dbReference type="Pfam" id="PF17645">
    <property type="entry name" value="Amdase"/>
    <property type="match status" value="1"/>
</dbReference>
<name>A0A1I5YLP4_9PSEU</name>